<feature type="non-terminal residue" evidence="2">
    <location>
        <position position="1"/>
    </location>
</feature>
<protein>
    <submittedName>
        <fullName evidence="2">Uncharacterized protein</fullName>
    </submittedName>
</protein>
<evidence type="ECO:0000313" key="2">
    <source>
        <dbReference type="EMBL" id="SVA04987.1"/>
    </source>
</evidence>
<organism evidence="2">
    <name type="scientific">marine metagenome</name>
    <dbReference type="NCBI Taxonomy" id="408172"/>
    <lineage>
        <taxon>unclassified sequences</taxon>
        <taxon>metagenomes</taxon>
        <taxon>ecological metagenomes</taxon>
    </lineage>
</organism>
<feature type="non-terminal residue" evidence="2">
    <location>
        <position position="31"/>
    </location>
</feature>
<evidence type="ECO:0000256" key="1">
    <source>
        <dbReference type="SAM" id="MobiDB-lite"/>
    </source>
</evidence>
<dbReference type="EMBL" id="UINC01003286">
    <property type="protein sequence ID" value="SVA04987.1"/>
    <property type="molecule type" value="Genomic_DNA"/>
</dbReference>
<gene>
    <name evidence="2" type="ORF">METZ01_LOCUS57841</name>
</gene>
<sequence>RLRLSRKVCRRTRLKQSRRSLKKSAPRPRSS</sequence>
<dbReference type="AlphaFoldDB" id="A0A381SRH7"/>
<reference evidence="2" key="1">
    <citation type="submission" date="2018-05" db="EMBL/GenBank/DDBJ databases">
        <authorList>
            <person name="Lanie J.A."/>
            <person name="Ng W.-L."/>
            <person name="Kazmierczak K.M."/>
            <person name="Andrzejewski T.M."/>
            <person name="Davidsen T.M."/>
            <person name="Wayne K.J."/>
            <person name="Tettelin H."/>
            <person name="Glass J.I."/>
            <person name="Rusch D."/>
            <person name="Podicherti R."/>
            <person name="Tsui H.-C.T."/>
            <person name="Winkler M.E."/>
        </authorList>
    </citation>
    <scope>NUCLEOTIDE SEQUENCE</scope>
</reference>
<feature type="region of interest" description="Disordered" evidence="1">
    <location>
        <begin position="1"/>
        <end position="31"/>
    </location>
</feature>
<proteinExistence type="predicted"/>
<accession>A0A381SRH7</accession>
<name>A0A381SRH7_9ZZZZ</name>